<reference evidence="1 2" key="1">
    <citation type="submission" date="2018-02" db="EMBL/GenBank/DDBJ databases">
        <title>Complete genome sequencing of Faecalibacterium prausnitzii strains isolated from the human gut.</title>
        <authorList>
            <person name="Fitzgerald B.C."/>
            <person name="Shkoporov A.N."/>
            <person name="Ross P.R."/>
            <person name="Hill C."/>
        </authorList>
    </citation>
    <scope>NUCLEOTIDE SEQUENCE [LARGE SCALE GENOMIC DNA]</scope>
    <source>
        <strain evidence="1 2">APC942/8-14-2</strain>
    </source>
</reference>
<gene>
    <name evidence="1" type="ORF">C4N25_09765</name>
</gene>
<comment type="caution">
    <text evidence="1">The sequence shown here is derived from an EMBL/GenBank/DDBJ whole genome shotgun (WGS) entry which is preliminary data.</text>
</comment>
<proteinExistence type="predicted"/>
<protein>
    <submittedName>
        <fullName evidence="1">Uncharacterized protein</fullName>
    </submittedName>
</protein>
<dbReference type="Proteomes" id="UP000251634">
    <property type="component" value="Unassembled WGS sequence"/>
</dbReference>
<dbReference type="RefSeq" id="WP_112115911.1">
    <property type="nucleotide sequence ID" value="NZ_PRKZ01000007.1"/>
</dbReference>
<name>A0A329TH69_9FIRM</name>
<dbReference type="EMBL" id="PRKZ01000007">
    <property type="protein sequence ID" value="RAW48802.1"/>
    <property type="molecule type" value="Genomic_DNA"/>
</dbReference>
<accession>A0A329TH69</accession>
<sequence>MDTVFPVMSTKEKDSLSIRLFGNRLQGDQTLGEYLLEFLLVFSSAKKDDGSGNFEFHTMDQINQAQTAGALSYYTVPRNGLKRFIFYDRSKQESRSAIDTLAYKNMLSMLQKKSEDPDWPYILQDLLYGYALIIRKRGWYAQSLMPIAPELLFPETLGIKARKNKPLDTPNIEVETVFEYGQHDFLARGGEMYYLQLLEGIYKNQDDPKFLQYKKDIERGISYMLKEKSAGFSTIATHLQNWWLEDQNLNDESIYATKLTRKMSLGYLQPGFDRRVKQSLQELACFLSNEIHPITRIDLMSKGIVLALLRSMHLQAFYCVHPDAQQPPAWIIDMHTGSATSNIAKLAAASYRTAYSEFGNALNIIYANSNGEKEAFDVVSKELSDSADIFKKMGKELQIVIPRKGAYERFSLSEDIVRYLVLSLVRPGKKMTFDSFLQVLYDHYGIVIGAAQYAQLKENVESGMGGYFDENQIQFQMFLKNCGLLRDLSDATSIVENPYAEVKFE</sequence>
<organism evidence="1 2">
    <name type="scientific">Faecalibacterium prausnitzii</name>
    <dbReference type="NCBI Taxonomy" id="853"/>
    <lineage>
        <taxon>Bacteria</taxon>
        <taxon>Bacillati</taxon>
        <taxon>Bacillota</taxon>
        <taxon>Clostridia</taxon>
        <taxon>Eubacteriales</taxon>
        <taxon>Oscillospiraceae</taxon>
        <taxon>Faecalibacterium</taxon>
    </lineage>
</organism>
<dbReference type="AlphaFoldDB" id="A0A329TH69"/>
<evidence type="ECO:0000313" key="1">
    <source>
        <dbReference type="EMBL" id="RAW48802.1"/>
    </source>
</evidence>
<evidence type="ECO:0000313" key="2">
    <source>
        <dbReference type="Proteomes" id="UP000251634"/>
    </source>
</evidence>